<evidence type="ECO:0000256" key="4">
    <source>
        <dbReference type="ARBA" id="ARBA00023014"/>
    </source>
</evidence>
<dbReference type="GO" id="GO:0051539">
    <property type="term" value="F:4 iron, 4 sulfur cluster binding"/>
    <property type="evidence" value="ECO:0007669"/>
    <property type="project" value="UniProtKB-KW"/>
</dbReference>
<feature type="domain" description="4Fe-4S ferredoxin-type" evidence="5">
    <location>
        <begin position="3"/>
        <end position="32"/>
    </location>
</feature>
<dbReference type="Pfam" id="PF13247">
    <property type="entry name" value="Fer4_11"/>
    <property type="match status" value="2"/>
</dbReference>
<dbReference type="SUPFAM" id="SSF54862">
    <property type="entry name" value="4Fe-4S ferredoxins"/>
    <property type="match status" value="1"/>
</dbReference>
<dbReference type="GO" id="GO:0046872">
    <property type="term" value="F:metal ion binding"/>
    <property type="evidence" value="ECO:0007669"/>
    <property type="project" value="UniProtKB-KW"/>
</dbReference>
<dbReference type="InterPro" id="IPR017900">
    <property type="entry name" value="4Fe4S_Fe_S_CS"/>
</dbReference>
<dbReference type="PANTHER" id="PTHR43177">
    <property type="entry name" value="PROTEIN NRFC"/>
    <property type="match status" value="1"/>
</dbReference>
<dbReference type="InterPro" id="IPR017896">
    <property type="entry name" value="4Fe4S_Fe-S-bd"/>
</dbReference>
<dbReference type="CDD" id="cd10551">
    <property type="entry name" value="PsrB"/>
    <property type="match status" value="1"/>
</dbReference>
<evidence type="ECO:0000256" key="3">
    <source>
        <dbReference type="ARBA" id="ARBA00023004"/>
    </source>
</evidence>
<organism evidence="6">
    <name type="scientific">Moorella thermoacetica Y72</name>
    <dbReference type="NCBI Taxonomy" id="1325331"/>
    <lineage>
        <taxon>Bacteria</taxon>
        <taxon>Bacillati</taxon>
        <taxon>Bacillota</taxon>
        <taxon>Clostridia</taxon>
        <taxon>Neomoorellales</taxon>
        <taxon>Neomoorellaceae</taxon>
        <taxon>Neomoorella</taxon>
    </lineage>
</organism>
<keyword evidence="2" id="KW-0479">Metal-binding</keyword>
<dbReference type="EMBL" id="DF238840">
    <property type="protein sequence ID" value="GAF25068.1"/>
    <property type="molecule type" value="Genomic_DNA"/>
</dbReference>
<dbReference type="Proteomes" id="UP000063718">
    <property type="component" value="Unassembled WGS sequence"/>
</dbReference>
<sequence>MRLGMVIDLDRCIGCRTCAVVCKGHNSQPPGMWWNRVFTPGSPEHQLPVAQNGEVEMYFLPVSCQMCENAPCEKVCPVGATYTDDRGRVLVDYERCIGCRYCMAACPYGVRQFNWEDQQKAKGKAGYMPGYDYGYPFEHRDRNGRLVYTPDRPKGIVEKCTFCVQYTDKGELPVCVQACPAGARFFGDLDDPKSEVSRLVRERQALRLKEELGTKPKVYYLPPTRPRK</sequence>
<evidence type="ECO:0000256" key="1">
    <source>
        <dbReference type="ARBA" id="ARBA00022485"/>
    </source>
</evidence>
<keyword evidence="1" id="KW-0004">4Fe-4S</keyword>
<name>A0A0S6UBX1_NEOTH</name>
<proteinExistence type="predicted"/>
<dbReference type="PROSITE" id="PS00198">
    <property type="entry name" value="4FE4S_FER_1"/>
    <property type="match status" value="1"/>
</dbReference>
<dbReference type="PANTHER" id="PTHR43177:SF3">
    <property type="entry name" value="PROTEIN NRFC HOMOLOG"/>
    <property type="match status" value="1"/>
</dbReference>
<dbReference type="Pfam" id="PF12797">
    <property type="entry name" value="Fer4_2"/>
    <property type="match status" value="1"/>
</dbReference>
<keyword evidence="4" id="KW-0411">Iron-sulfur</keyword>
<dbReference type="Gene3D" id="3.30.70.20">
    <property type="match status" value="2"/>
</dbReference>
<feature type="domain" description="4Fe-4S ferredoxin-type" evidence="5">
    <location>
        <begin position="87"/>
        <end position="116"/>
    </location>
</feature>
<dbReference type="InterPro" id="IPR050954">
    <property type="entry name" value="ET_IronSulfur_Cluster-Binding"/>
</dbReference>
<protein>
    <submittedName>
        <fullName evidence="6">Fe-S-cluster-containing hydrogenase components 1</fullName>
    </submittedName>
</protein>
<dbReference type="AlphaFoldDB" id="A0A0S6UBX1"/>
<evidence type="ECO:0000259" key="5">
    <source>
        <dbReference type="PROSITE" id="PS51379"/>
    </source>
</evidence>
<accession>A0A0S6UBX1</accession>
<reference evidence="6" key="1">
    <citation type="journal article" date="2014" name="Gene">
        <title>Genome-guided analysis of transformation efficiency and carbon dioxide assimilation by Moorella thermoacetica Y72.</title>
        <authorList>
            <person name="Tsukahara K."/>
            <person name="Kita A."/>
            <person name="Nakashimada Y."/>
            <person name="Hoshino T."/>
            <person name="Murakami K."/>
        </authorList>
    </citation>
    <scope>NUCLEOTIDE SEQUENCE [LARGE SCALE GENOMIC DNA]</scope>
    <source>
        <strain evidence="6">Y72</strain>
    </source>
</reference>
<dbReference type="RefSeq" id="WP_025773161.1">
    <property type="nucleotide sequence ID" value="NZ_DF238840.1"/>
</dbReference>
<keyword evidence="3" id="KW-0408">Iron</keyword>
<gene>
    <name evidence="6" type="ORF">MTY_0397</name>
</gene>
<evidence type="ECO:0000256" key="2">
    <source>
        <dbReference type="ARBA" id="ARBA00022723"/>
    </source>
</evidence>
<feature type="domain" description="4Fe-4S ferredoxin-type" evidence="5">
    <location>
        <begin position="55"/>
        <end position="86"/>
    </location>
</feature>
<dbReference type="PROSITE" id="PS51379">
    <property type="entry name" value="4FE4S_FER_2"/>
    <property type="match status" value="3"/>
</dbReference>
<evidence type="ECO:0000313" key="6">
    <source>
        <dbReference type="EMBL" id="GAF25068.1"/>
    </source>
</evidence>